<evidence type="ECO:0000259" key="8">
    <source>
        <dbReference type="Pfam" id="PF13632"/>
    </source>
</evidence>
<keyword evidence="6 7" id="KW-0472">Membrane</keyword>
<dbReference type="Pfam" id="PF13632">
    <property type="entry name" value="Glyco_trans_2_3"/>
    <property type="match status" value="1"/>
</dbReference>
<name>A0A942DWU8_9HYPH</name>
<evidence type="ECO:0000256" key="3">
    <source>
        <dbReference type="ARBA" id="ARBA00022679"/>
    </source>
</evidence>
<evidence type="ECO:0000256" key="7">
    <source>
        <dbReference type="SAM" id="Phobius"/>
    </source>
</evidence>
<evidence type="ECO:0000256" key="4">
    <source>
        <dbReference type="ARBA" id="ARBA00022692"/>
    </source>
</evidence>
<keyword evidence="4 7" id="KW-0812">Transmembrane</keyword>
<dbReference type="EC" id="2.4.-.-" evidence="9"/>
<protein>
    <submittedName>
        <fullName evidence="9">Glycosyltransferase</fullName>
        <ecNumber evidence="9">2.4.-.-</ecNumber>
    </submittedName>
</protein>
<comment type="caution">
    <text evidence="9">The sequence shown here is derived from an EMBL/GenBank/DDBJ whole genome shotgun (WGS) entry which is preliminary data.</text>
</comment>
<feature type="transmembrane region" description="Helical" evidence="7">
    <location>
        <begin position="129"/>
        <end position="151"/>
    </location>
</feature>
<dbReference type="Gene3D" id="3.90.550.10">
    <property type="entry name" value="Spore Coat Polysaccharide Biosynthesis Protein SpsA, Chain A"/>
    <property type="match status" value="1"/>
</dbReference>
<dbReference type="PANTHER" id="PTHR43867:SF2">
    <property type="entry name" value="CELLULOSE SYNTHASE CATALYTIC SUBUNIT A [UDP-FORMING]"/>
    <property type="match status" value="1"/>
</dbReference>
<proteinExistence type="predicted"/>
<gene>
    <name evidence="9" type="ORF">KEU06_07915</name>
</gene>
<evidence type="ECO:0000256" key="6">
    <source>
        <dbReference type="ARBA" id="ARBA00023136"/>
    </source>
</evidence>
<accession>A0A942DWU8</accession>
<sequence>MPHLRTSVLEEVGGWDPYNVTEDADLGLRLTRFGYRTATITLPTFEDAPETLSDWLPQRTRWLKGWMQTWLVHMRHPVQLVREIGPRSFVIAQILSAGFVVSAMLHPILLLAGIYLMLEMAFTTPVSGWSVVLLTIDMLNLVCGYTSFLALGWQTLPKAQRRGFWRIVLFTPPYWFLMSAAAWRSLFQIYRRPHHWEKTRHFRTKVQ</sequence>
<dbReference type="GO" id="GO:0016020">
    <property type="term" value="C:membrane"/>
    <property type="evidence" value="ECO:0007669"/>
    <property type="project" value="UniProtKB-SubCell"/>
</dbReference>
<dbReference type="AlphaFoldDB" id="A0A942DWU8"/>
<comment type="subcellular location">
    <subcellularLocation>
        <location evidence="1">Membrane</location>
        <topology evidence="1">Multi-pass membrane protein</topology>
    </subcellularLocation>
</comment>
<evidence type="ECO:0000313" key="9">
    <source>
        <dbReference type="EMBL" id="MBS3648553.1"/>
    </source>
</evidence>
<organism evidence="9 10">
    <name type="scientific">Pseudaminobacter soli</name>
    <name type="common">ex Zhang et al. 2022</name>
    <dbReference type="NCBI Taxonomy" id="2831468"/>
    <lineage>
        <taxon>Bacteria</taxon>
        <taxon>Pseudomonadati</taxon>
        <taxon>Pseudomonadota</taxon>
        <taxon>Alphaproteobacteria</taxon>
        <taxon>Hyphomicrobiales</taxon>
        <taxon>Phyllobacteriaceae</taxon>
        <taxon>Pseudaminobacter</taxon>
    </lineage>
</organism>
<feature type="transmembrane region" description="Helical" evidence="7">
    <location>
        <begin position="89"/>
        <end position="117"/>
    </location>
</feature>
<dbReference type="InterPro" id="IPR001173">
    <property type="entry name" value="Glyco_trans_2-like"/>
</dbReference>
<feature type="domain" description="Glycosyltransferase 2-like" evidence="8">
    <location>
        <begin position="4"/>
        <end position="114"/>
    </location>
</feature>
<dbReference type="Proteomes" id="UP000680348">
    <property type="component" value="Unassembled WGS sequence"/>
</dbReference>
<evidence type="ECO:0000313" key="10">
    <source>
        <dbReference type="Proteomes" id="UP000680348"/>
    </source>
</evidence>
<dbReference type="SUPFAM" id="SSF53448">
    <property type="entry name" value="Nucleotide-diphospho-sugar transferases"/>
    <property type="match status" value="1"/>
</dbReference>
<dbReference type="PANTHER" id="PTHR43867">
    <property type="entry name" value="CELLULOSE SYNTHASE CATALYTIC SUBUNIT A [UDP-FORMING]"/>
    <property type="match status" value="1"/>
</dbReference>
<dbReference type="GO" id="GO:0016757">
    <property type="term" value="F:glycosyltransferase activity"/>
    <property type="evidence" value="ECO:0007669"/>
    <property type="project" value="UniProtKB-KW"/>
</dbReference>
<dbReference type="InterPro" id="IPR029044">
    <property type="entry name" value="Nucleotide-diphossugar_trans"/>
</dbReference>
<feature type="transmembrane region" description="Helical" evidence="7">
    <location>
        <begin position="163"/>
        <end position="183"/>
    </location>
</feature>
<keyword evidence="10" id="KW-1185">Reference proteome</keyword>
<keyword evidence="5 7" id="KW-1133">Transmembrane helix</keyword>
<dbReference type="InterPro" id="IPR050321">
    <property type="entry name" value="Glycosyltr_2/OpgH_subfam"/>
</dbReference>
<evidence type="ECO:0000256" key="1">
    <source>
        <dbReference type="ARBA" id="ARBA00004141"/>
    </source>
</evidence>
<keyword evidence="2 9" id="KW-0328">Glycosyltransferase</keyword>
<reference evidence="9" key="1">
    <citation type="submission" date="2021-04" db="EMBL/GenBank/DDBJ databases">
        <title>Pseudaminobacter soli sp. nov., isolated from paddy soil contaminated by heavy metals.</title>
        <authorList>
            <person name="Zhang K."/>
        </authorList>
    </citation>
    <scope>NUCLEOTIDE SEQUENCE</scope>
    <source>
        <strain evidence="9">19-2017</strain>
    </source>
</reference>
<dbReference type="EMBL" id="JAGWCR010000003">
    <property type="protein sequence ID" value="MBS3648553.1"/>
    <property type="molecule type" value="Genomic_DNA"/>
</dbReference>
<evidence type="ECO:0000256" key="5">
    <source>
        <dbReference type="ARBA" id="ARBA00022989"/>
    </source>
</evidence>
<keyword evidence="3 9" id="KW-0808">Transferase</keyword>
<evidence type="ECO:0000256" key="2">
    <source>
        <dbReference type="ARBA" id="ARBA00022676"/>
    </source>
</evidence>